<dbReference type="AlphaFoldDB" id="A0A4R6A7U7"/>
<dbReference type="GO" id="GO:0009103">
    <property type="term" value="P:lipopolysaccharide biosynthetic process"/>
    <property type="evidence" value="ECO:0007669"/>
    <property type="project" value="TreeGrafter"/>
</dbReference>
<dbReference type="PANTHER" id="PTHR46401">
    <property type="entry name" value="GLYCOSYLTRANSFERASE WBBK-RELATED"/>
    <property type="match status" value="1"/>
</dbReference>
<dbReference type="SUPFAM" id="SSF53756">
    <property type="entry name" value="UDP-Glycosyltransferase/glycogen phosphorylase"/>
    <property type="match status" value="1"/>
</dbReference>
<keyword evidence="4" id="KW-1185">Reference proteome</keyword>
<keyword evidence="1 3" id="KW-0808">Transferase</keyword>
<evidence type="ECO:0000313" key="3">
    <source>
        <dbReference type="EMBL" id="TDL79861.1"/>
    </source>
</evidence>
<dbReference type="PANTHER" id="PTHR46401:SF2">
    <property type="entry name" value="GLYCOSYLTRANSFERASE WBBK-RELATED"/>
    <property type="match status" value="1"/>
</dbReference>
<dbReference type="Proteomes" id="UP000295701">
    <property type="component" value="Unassembled WGS sequence"/>
</dbReference>
<dbReference type="Gene3D" id="3.40.50.2000">
    <property type="entry name" value="Glycogen Phosphorylase B"/>
    <property type="match status" value="2"/>
</dbReference>
<feature type="region of interest" description="Disordered" evidence="2">
    <location>
        <begin position="365"/>
        <end position="385"/>
    </location>
</feature>
<reference evidence="3 4" key="1">
    <citation type="submission" date="2019-03" db="EMBL/GenBank/DDBJ databases">
        <title>Primorskyibacter sp. SS33 isolated from sediments.</title>
        <authorList>
            <person name="Xunke S."/>
        </authorList>
    </citation>
    <scope>NUCLEOTIDE SEQUENCE [LARGE SCALE GENOMIC DNA]</scope>
    <source>
        <strain evidence="3 4">SS33</strain>
    </source>
</reference>
<dbReference type="EMBL" id="SNAA01000007">
    <property type="protein sequence ID" value="TDL79861.1"/>
    <property type="molecule type" value="Genomic_DNA"/>
</dbReference>
<dbReference type="Pfam" id="PF13692">
    <property type="entry name" value="Glyco_trans_1_4"/>
    <property type="match status" value="1"/>
</dbReference>
<organism evidence="3 4">
    <name type="scientific">Palleronia sediminis</name>
    <dbReference type="NCBI Taxonomy" id="2547833"/>
    <lineage>
        <taxon>Bacteria</taxon>
        <taxon>Pseudomonadati</taxon>
        <taxon>Pseudomonadota</taxon>
        <taxon>Alphaproteobacteria</taxon>
        <taxon>Rhodobacterales</taxon>
        <taxon>Roseobacteraceae</taxon>
        <taxon>Palleronia</taxon>
    </lineage>
</organism>
<evidence type="ECO:0000256" key="2">
    <source>
        <dbReference type="SAM" id="MobiDB-lite"/>
    </source>
</evidence>
<proteinExistence type="predicted"/>
<accession>A0A4R6A7U7</accession>
<gene>
    <name evidence="3" type="ORF">E2L08_08215</name>
</gene>
<dbReference type="CDD" id="cd03809">
    <property type="entry name" value="GT4_MtfB-like"/>
    <property type="match status" value="1"/>
</dbReference>
<evidence type="ECO:0000313" key="4">
    <source>
        <dbReference type="Proteomes" id="UP000295701"/>
    </source>
</evidence>
<dbReference type="GO" id="GO:0016757">
    <property type="term" value="F:glycosyltransferase activity"/>
    <property type="evidence" value="ECO:0007669"/>
    <property type="project" value="TreeGrafter"/>
</dbReference>
<evidence type="ECO:0000256" key="1">
    <source>
        <dbReference type="ARBA" id="ARBA00022679"/>
    </source>
</evidence>
<name>A0A4R6A7U7_9RHOB</name>
<sequence>MTLFVNARFLGQPVSGVQRYAREIVGALDALLLRDTALAERLGPVIALAPDDAGADPGWQAIALRRLRGGRGHLWEQGALGRASRGGVLLSLCNAGPLLHRRHAVAFHDAHLWTMPAAFSRRYRAWHALLRPRLARRAALAMTVSRHSAAELSPRLDMPAARFEIVPNAAGHLSAPADPGAALGALGLAPGGYLLAVGNLSPNKNLARLAQAAARAGAAVPPVVVAGGAAPGVARAGAAGLRMLGRVPDETLAALYMGARGLVFPSLNEGFGIPPLEAMALGCPVAAARAGALPEVLGDAALWFDPRDTDDMARGLRDLATLDGPARAAVVARGQARAARFSWDRSAAHLAGLLVPLVADARSSAAEASRSVPRPASPPRSRGAA</sequence>
<dbReference type="OrthoDB" id="9790710at2"/>
<comment type="caution">
    <text evidence="3">The sequence shown here is derived from an EMBL/GenBank/DDBJ whole genome shotgun (WGS) entry which is preliminary data.</text>
</comment>
<protein>
    <submittedName>
        <fullName evidence="3">Glycosyltransferase family 1 protein</fullName>
    </submittedName>
</protein>